<dbReference type="SUPFAM" id="SSF53254">
    <property type="entry name" value="Phosphoglycerate mutase-like"/>
    <property type="match status" value="1"/>
</dbReference>
<comment type="caution">
    <text evidence="1">The sequence shown here is derived from an EMBL/GenBank/DDBJ whole genome shotgun (WGS) entry which is preliminary data.</text>
</comment>
<dbReference type="InterPro" id="IPR050275">
    <property type="entry name" value="PGM_Phosphatase"/>
</dbReference>
<dbReference type="PANTHER" id="PTHR48100">
    <property type="entry name" value="BROAD-SPECIFICITY PHOSPHATASE YOR283W-RELATED"/>
    <property type="match status" value="1"/>
</dbReference>
<dbReference type="Gene3D" id="3.40.50.1240">
    <property type="entry name" value="Phosphoglycerate mutase-like"/>
    <property type="match status" value="1"/>
</dbReference>
<keyword evidence="2" id="KW-1185">Reference proteome</keyword>
<dbReference type="InterPro" id="IPR029033">
    <property type="entry name" value="His_PPase_superfam"/>
</dbReference>
<evidence type="ECO:0000313" key="1">
    <source>
        <dbReference type="EMBL" id="MFC4557325.1"/>
    </source>
</evidence>
<dbReference type="PANTHER" id="PTHR48100:SF1">
    <property type="entry name" value="HISTIDINE PHOSPHATASE FAMILY PROTEIN-RELATED"/>
    <property type="match status" value="1"/>
</dbReference>
<organism evidence="1 2">
    <name type="scientific">Virgibacillus kekensis</name>
    <dbReference type="NCBI Taxonomy" id="202261"/>
    <lineage>
        <taxon>Bacteria</taxon>
        <taxon>Bacillati</taxon>
        <taxon>Bacillota</taxon>
        <taxon>Bacilli</taxon>
        <taxon>Bacillales</taxon>
        <taxon>Bacillaceae</taxon>
        <taxon>Virgibacillus</taxon>
    </lineage>
</organism>
<gene>
    <name evidence="1" type="ORF">ACFO3D_03775</name>
</gene>
<protein>
    <submittedName>
        <fullName evidence="1">Histidine phosphatase family protein</fullName>
    </submittedName>
</protein>
<dbReference type="RefSeq" id="WP_390293269.1">
    <property type="nucleotide sequence ID" value="NZ_JBHSFU010000003.1"/>
</dbReference>
<dbReference type="SMART" id="SM00855">
    <property type="entry name" value="PGAM"/>
    <property type="match status" value="1"/>
</dbReference>
<dbReference type="Pfam" id="PF00300">
    <property type="entry name" value="His_Phos_1"/>
    <property type="match status" value="1"/>
</dbReference>
<dbReference type="InterPro" id="IPR013078">
    <property type="entry name" value="His_Pase_superF_clade-1"/>
</dbReference>
<reference evidence="2" key="1">
    <citation type="journal article" date="2019" name="Int. J. Syst. Evol. Microbiol.">
        <title>The Global Catalogue of Microorganisms (GCM) 10K type strain sequencing project: providing services to taxonomists for standard genome sequencing and annotation.</title>
        <authorList>
            <consortium name="The Broad Institute Genomics Platform"/>
            <consortium name="The Broad Institute Genome Sequencing Center for Infectious Disease"/>
            <person name="Wu L."/>
            <person name="Ma J."/>
        </authorList>
    </citation>
    <scope>NUCLEOTIDE SEQUENCE [LARGE SCALE GENOMIC DNA]</scope>
    <source>
        <strain evidence="2">CGMCC 4.7426</strain>
    </source>
</reference>
<proteinExistence type="predicted"/>
<dbReference type="CDD" id="cd07067">
    <property type="entry name" value="HP_PGM_like"/>
    <property type="match status" value="1"/>
</dbReference>
<name>A0ABV9DH57_9BACI</name>
<evidence type="ECO:0000313" key="2">
    <source>
        <dbReference type="Proteomes" id="UP001595989"/>
    </source>
</evidence>
<accession>A0ABV9DH57</accession>
<sequence>MKNIYLIRHCSADGQHKDSPLTSHGIRQAKQLADFLAEKRIEADKIVSSPYLRAIESIRPYAEKNKLNITVDDRLKERILSEDPIDDWLEVLEQSFNDLDFRLPGGESGNDAVKRAEMVIENVLADSNVSNVVFVSHGNIIALLLSRYQPGFGFEGWKTLRNPDVYLINADRQKNSIECLWQT</sequence>
<dbReference type="Proteomes" id="UP001595989">
    <property type="component" value="Unassembled WGS sequence"/>
</dbReference>
<dbReference type="EMBL" id="JBHSFU010000003">
    <property type="protein sequence ID" value="MFC4557325.1"/>
    <property type="molecule type" value="Genomic_DNA"/>
</dbReference>